<geneLocation type="plasmid" evidence="1">
    <name>p911021-tetA</name>
</geneLocation>
<proteinExistence type="predicted"/>
<evidence type="ECO:0000313" key="1">
    <source>
        <dbReference type="EMBL" id="AVX34324.1"/>
    </source>
</evidence>
<dbReference type="AlphaFoldDB" id="A0A2R4NDU0"/>
<reference evidence="1" key="1">
    <citation type="submission" date="2017-10" db="EMBL/GenBank/DDBJ databases">
        <title>Complete sequence of p911021-tetA.</title>
        <authorList>
            <person name="Feng J."/>
            <person name="Zeng L."/>
            <person name="Jiang X."/>
            <person name="Zhan Z."/>
            <person name="Luo W."/>
            <person name="Zhao Y."/>
            <person name="Tong Y."/>
            <person name="Zhou D."/>
        </authorList>
    </citation>
    <scope>NUCLEOTIDE SEQUENCE</scope>
    <source>
        <plasmid evidence="1">p911021-tetA</plasmid>
    </source>
</reference>
<organism evidence="1">
    <name type="scientific">Klebsiella pneumoniae</name>
    <dbReference type="NCBI Taxonomy" id="573"/>
    <lineage>
        <taxon>Bacteria</taxon>
        <taxon>Pseudomonadati</taxon>
        <taxon>Pseudomonadota</taxon>
        <taxon>Gammaproteobacteria</taxon>
        <taxon>Enterobacterales</taxon>
        <taxon>Enterobacteriaceae</taxon>
        <taxon>Klebsiella/Raoultella group</taxon>
        <taxon>Klebsiella</taxon>
        <taxon>Klebsiella pneumoniae complex</taxon>
    </lineage>
</organism>
<sequence length="57" mass="6437">MTDHNQQSSRKYVQVNNPAPVFTVPLDYTPWPFSLKLSEARLKCLAAKNSGRESADE</sequence>
<keyword evidence="1" id="KW-0614">Plasmid</keyword>
<protein>
    <submittedName>
        <fullName evidence="1">Uncharacterized protein</fullName>
    </submittedName>
</protein>
<dbReference type="RefSeq" id="WP_181372851.1">
    <property type="nucleotide sequence ID" value="NZ_CP060214.1"/>
</dbReference>
<name>A0A2R4NDU0_KLEPN</name>
<dbReference type="EMBL" id="MG288679">
    <property type="protein sequence ID" value="AVX34324.1"/>
    <property type="molecule type" value="Genomic_DNA"/>
</dbReference>
<accession>A0A2R4NDU0</accession>